<keyword evidence="2" id="KW-0614">Plasmid</keyword>
<dbReference type="AlphaFoldDB" id="A6YFU4"/>
<dbReference type="SUPFAM" id="SSF46785">
    <property type="entry name" value="Winged helix' DNA-binding domain"/>
    <property type="match status" value="1"/>
</dbReference>
<dbReference type="Gene3D" id="1.10.10.10">
    <property type="entry name" value="Winged helix-like DNA-binding domain superfamily/Winged helix DNA-binding domain"/>
    <property type="match status" value="1"/>
</dbReference>
<feature type="domain" description="HTH arsR-type" evidence="1">
    <location>
        <begin position="18"/>
        <end position="62"/>
    </location>
</feature>
<sequence>MHPNSLHAVCAAASTPSLRILRALNRLQVPQRPDEIAEGLELCISVVSQALSELQEAGIVTSVHGEIQLAVDLKSFFSEPLAPSLSCSTNQPQRRAMRV</sequence>
<name>A6YFU4_9MICC</name>
<geneLocation type="plasmid" evidence="2">
    <name>pChr15</name>
</geneLocation>
<proteinExistence type="predicted"/>
<dbReference type="EMBL" id="EF495212">
    <property type="protein sequence ID" value="ABR67105.1"/>
    <property type="molecule type" value="Genomic_DNA"/>
</dbReference>
<accession>A6YFU4</accession>
<dbReference type="InterPro" id="IPR001845">
    <property type="entry name" value="HTH_ArsR_DNA-bd_dom"/>
</dbReference>
<dbReference type="InterPro" id="IPR036390">
    <property type="entry name" value="WH_DNA-bd_sf"/>
</dbReference>
<evidence type="ECO:0000259" key="1">
    <source>
        <dbReference type="Pfam" id="PF01022"/>
    </source>
</evidence>
<evidence type="ECO:0000313" key="2">
    <source>
        <dbReference type="EMBL" id="ABR67105.1"/>
    </source>
</evidence>
<dbReference type="Pfam" id="PF01022">
    <property type="entry name" value="HTH_5"/>
    <property type="match status" value="1"/>
</dbReference>
<protein>
    <recommendedName>
        <fullName evidence="1">HTH arsR-type domain-containing protein</fullName>
    </recommendedName>
</protein>
<reference evidence="2" key="1">
    <citation type="journal article" date="2008" name="Plasmid">
        <title>Comparative analysis of eight Arthrobacter plasmids.</title>
        <authorList>
            <person name="Jerke K."/>
            <person name="Nakatsu C.H."/>
            <person name="Beasley F."/>
            <person name="Konopka A."/>
        </authorList>
    </citation>
    <scope>NUCLEOTIDE SEQUENCE</scope>
    <source>
        <strain evidence="2">Chr15</strain>
        <plasmid evidence="2">pChr15</plasmid>
    </source>
</reference>
<organism evidence="2">
    <name type="scientific">Arthrobacter sp. Chr15</name>
    <dbReference type="NCBI Taxonomy" id="447032"/>
    <lineage>
        <taxon>Bacteria</taxon>
        <taxon>Bacillati</taxon>
        <taxon>Actinomycetota</taxon>
        <taxon>Actinomycetes</taxon>
        <taxon>Micrococcales</taxon>
        <taxon>Micrococcaceae</taxon>
        <taxon>Arthrobacter</taxon>
    </lineage>
</organism>
<dbReference type="InterPro" id="IPR036388">
    <property type="entry name" value="WH-like_DNA-bd_sf"/>
</dbReference>
<dbReference type="GO" id="GO:0003700">
    <property type="term" value="F:DNA-binding transcription factor activity"/>
    <property type="evidence" value="ECO:0007669"/>
    <property type="project" value="InterPro"/>
</dbReference>